<feature type="transmembrane region" description="Helical" evidence="1">
    <location>
        <begin position="148"/>
        <end position="165"/>
    </location>
</feature>
<evidence type="ECO:0000313" key="3">
    <source>
        <dbReference type="Proteomes" id="UP000595349"/>
    </source>
</evidence>
<feature type="transmembrane region" description="Helical" evidence="1">
    <location>
        <begin position="87"/>
        <end position="109"/>
    </location>
</feature>
<keyword evidence="1" id="KW-0472">Membrane</keyword>
<evidence type="ECO:0000313" key="2">
    <source>
        <dbReference type="EMBL" id="QQK79280.1"/>
    </source>
</evidence>
<keyword evidence="1" id="KW-1133">Transmembrane helix</keyword>
<dbReference type="AlphaFoldDB" id="A0A7T7CEQ1"/>
<evidence type="ECO:0000256" key="1">
    <source>
        <dbReference type="SAM" id="Phobius"/>
    </source>
</evidence>
<organism evidence="2 3">
    <name type="scientific">Salicibibacter cibi</name>
    <dbReference type="NCBI Taxonomy" id="2743001"/>
    <lineage>
        <taxon>Bacteria</taxon>
        <taxon>Bacillati</taxon>
        <taxon>Bacillota</taxon>
        <taxon>Bacilli</taxon>
        <taxon>Bacillales</taxon>
        <taxon>Bacillaceae</taxon>
        <taxon>Salicibibacter</taxon>
    </lineage>
</organism>
<accession>A0A7T7CEQ1</accession>
<reference evidence="2 3" key="1">
    <citation type="submission" date="2020-06" db="EMBL/GenBank/DDBJ databases">
        <title>Genomic analysis of Salicibibacter sp. NKC21-4.</title>
        <authorList>
            <person name="Oh Y.J."/>
        </authorList>
    </citation>
    <scope>NUCLEOTIDE SEQUENCE [LARGE SCALE GENOMIC DNA]</scope>
    <source>
        <strain evidence="2 3">NKC21-4</strain>
    </source>
</reference>
<feature type="transmembrane region" description="Helical" evidence="1">
    <location>
        <begin position="205"/>
        <end position="223"/>
    </location>
</feature>
<protein>
    <recommendedName>
        <fullName evidence="4">ABC transporter permease</fullName>
    </recommendedName>
</protein>
<dbReference type="KEGG" id="scib:HUG20_04840"/>
<feature type="transmembrane region" description="Helical" evidence="1">
    <location>
        <begin position="115"/>
        <end position="141"/>
    </location>
</feature>
<feature type="transmembrane region" description="Helical" evidence="1">
    <location>
        <begin position="45"/>
        <end position="66"/>
    </location>
</feature>
<keyword evidence="3" id="KW-1185">Reference proteome</keyword>
<dbReference type="RefSeq" id="WP_200088667.1">
    <property type="nucleotide sequence ID" value="NZ_CP054706.1"/>
</dbReference>
<proteinExistence type="predicted"/>
<keyword evidence="1" id="KW-0812">Transmembrane</keyword>
<name>A0A7T7CEQ1_9BACI</name>
<gene>
    <name evidence="2" type="ORF">HUG20_04840</name>
</gene>
<feature type="transmembrane region" description="Helical" evidence="1">
    <location>
        <begin position="21"/>
        <end position="39"/>
    </location>
</feature>
<dbReference type="Proteomes" id="UP000595349">
    <property type="component" value="Chromosome"/>
</dbReference>
<dbReference type="EMBL" id="CP054706">
    <property type="protein sequence ID" value="QQK79280.1"/>
    <property type="molecule type" value="Genomic_DNA"/>
</dbReference>
<evidence type="ECO:0008006" key="4">
    <source>
        <dbReference type="Google" id="ProtNLM"/>
    </source>
</evidence>
<sequence length="230" mass="26449">MERKQLKALLYKEIINLCYNGQFLVIVTILLFFYAVFSLETYPSWMFLIALTLIMLPLQMQGFLLAEEKEQQTWRILKQRRVQLYGLALVKVLLISVMTLSLVFFISVFNGLGFITSLLVCVFIIPALLILLSIGTIIGAYAHDKIEVGIWETPIVIIVIALEIIRESLLNNEWSTILAMLPNTQFYQGLALIQDQPSEAFLSPFIYFLLWSLGFVFLAAFVLHKRKQTF</sequence>